<name>A0A154P2Z9_DUFNO</name>
<evidence type="ECO:0000256" key="2">
    <source>
        <dbReference type="ARBA" id="ARBA00022603"/>
    </source>
</evidence>
<dbReference type="PANTHER" id="PTHR11006">
    <property type="entry name" value="PROTEIN ARGININE N-METHYLTRANSFERASE"/>
    <property type="match status" value="1"/>
</dbReference>
<keyword evidence="9" id="KW-1185">Reference proteome</keyword>
<evidence type="ECO:0000256" key="4">
    <source>
        <dbReference type="ARBA" id="ARBA00022691"/>
    </source>
</evidence>
<evidence type="ECO:0000256" key="6">
    <source>
        <dbReference type="PROSITE-ProRule" id="PRU01015"/>
    </source>
</evidence>
<keyword evidence="3 6" id="KW-0808">Transferase</keyword>
<dbReference type="OrthoDB" id="7848332at2759"/>
<accession>A0A154P2Z9</accession>
<dbReference type="Gene3D" id="2.70.160.11">
    <property type="entry name" value="Hnrnp arginine n-methyltransferase1"/>
    <property type="match status" value="1"/>
</dbReference>
<reference evidence="8 9" key="1">
    <citation type="submission" date="2015-07" db="EMBL/GenBank/DDBJ databases">
        <title>The genome of Dufourea novaeangliae.</title>
        <authorList>
            <person name="Pan H."/>
            <person name="Kapheim K."/>
        </authorList>
    </citation>
    <scope>NUCLEOTIDE SEQUENCE [LARGE SCALE GENOMIC DNA]</scope>
    <source>
        <strain evidence="8">0120121106</strain>
        <tissue evidence="8">Whole body</tissue>
    </source>
</reference>
<dbReference type="GO" id="GO:0005634">
    <property type="term" value="C:nucleus"/>
    <property type="evidence" value="ECO:0007669"/>
    <property type="project" value="TreeGrafter"/>
</dbReference>
<dbReference type="GO" id="GO:0035241">
    <property type="term" value="F:protein-arginine omega-N monomethyltransferase activity"/>
    <property type="evidence" value="ECO:0007669"/>
    <property type="project" value="TreeGrafter"/>
</dbReference>
<keyword evidence="2 6" id="KW-0489">Methyltransferase</keyword>
<evidence type="ECO:0000313" key="8">
    <source>
        <dbReference type="EMBL" id="KZC06251.1"/>
    </source>
</evidence>
<dbReference type="InterPro" id="IPR025799">
    <property type="entry name" value="Arg_MeTrfase"/>
</dbReference>
<dbReference type="CDD" id="cd02440">
    <property type="entry name" value="AdoMet_MTases"/>
    <property type="match status" value="1"/>
</dbReference>
<dbReference type="SUPFAM" id="SSF53335">
    <property type="entry name" value="S-adenosyl-L-methionine-dependent methyltransferases"/>
    <property type="match status" value="1"/>
</dbReference>
<dbReference type="PROSITE" id="PS51678">
    <property type="entry name" value="SAM_MT_PRMT"/>
    <property type="match status" value="1"/>
</dbReference>
<gene>
    <name evidence="8" type="ORF">WN55_10160</name>
</gene>
<dbReference type="STRING" id="178035.A0A154P2Z9"/>
<dbReference type="PANTHER" id="PTHR11006:SF122">
    <property type="entry name" value="ARGININE METHYLTRANSFERASE 8"/>
    <property type="match status" value="1"/>
</dbReference>
<dbReference type="GO" id="GO:0035242">
    <property type="term" value="F:protein-arginine omega-N asymmetric methyltransferase activity"/>
    <property type="evidence" value="ECO:0007669"/>
    <property type="project" value="UniProtKB-EC"/>
</dbReference>
<dbReference type="Gene3D" id="3.40.50.150">
    <property type="entry name" value="Vaccinia Virus protein VP39"/>
    <property type="match status" value="1"/>
</dbReference>
<dbReference type="Proteomes" id="UP000076502">
    <property type="component" value="Unassembled WGS sequence"/>
</dbReference>
<dbReference type="FunFam" id="3.40.50.150:FF:000003">
    <property type="entry name" value="Blast:Protein arginine N-methyltransferase 1"/>
    <property type="match status" value="1"/>
</dbReference>
<dbReference type="InterPro" id="IPR055135">
    <property type="entry name" value="PRMT_dom"/>
</dbReference>
<dbReference type="Pfam" id="PF06325">
    <property type="entry name" value="PrmA"/>
    <property type="match status" value="1"/>
</dbReference>
<dbReference type="GO" id="GO:0032259">
    <property type="term" value="P:methylation"/>
    <property type="evidence" value="ECO:0007669"/>
    <property type="project" value="UniProtKB-KW"/>
</dbReference>
<dbReference type="EMBL" id="KQ434809">
    <property type="protein sequence ID" value="KZC06251.1"/>
    <property type="molecule type" value="Genomic_DNA"/>
</dbReference>
<protein>
    <recommendedName>
        <fullName evidence="1">type I protein arginine methyltransferase</fullName>
        <ecNumber evidence="1">2.1.1.319</ecNumber>
    </recommendedName>
</protein>
<comment type="catalytic activity">
    <reaction evidence="5">
        <text>L-arginyl-[protein] + S-adenosyl-L-methionine = N(omega)-methyl-L-arginyl-[protein] + S-adenosyl-L-homocysteine + H(+)</text>
        <dbReference type="Rhea" id="RHEA:48100"/>
        <dbReference type="Rhea" id="RHEA-COMP:10532"/>
        <dbReference type="Rhea" id="RHEA-COMP:11990"/>
        <dbReference type="ChEBI" id="CHEBI:15378"/>
        <dbReference type="ChEBI" id="CHEBI:29965"/>
        <dbReference type="ChEBI" id="CHEBI:57856"/>
        <dbReference type="ChEBI" id="CHEBI:59789"/>
        <dbReference type="ChEBI" id="CHEBI:65280"/>
    </reaction>
    <physiologicalReaction direction="left-to-right" evidence="5">
        <dbReference type="Rhea" id="RHEA:48101"/>
    </physiologicalReaction>
</comment>
<organism evidence="8 9">
    <name type="scientific">Dufourea novaeangliae</name>
    <name type="common">Sweat bee</name>
    <dbReference type="NCBI Taxonomy" id="178035"/>
    <lineage>
        <taxon>Eukaryota</taxon>
        <taxon>Metazoa</taxon>
        <taxon>Ecdysozoa</taxon>
        <taxon>Arthropoda</taxon>
        <taxon>Hexapoda</taxon>
        <taxon>Insecta</taxon>
        <taxon>Pterygota</taxon>
        <taxon>Neoptera</taxon>
        <taxon>Endopterygota</taxon>
        <taxon>Hymenoptera</taxon>
        <taxon>Apocrita</taxon>
        <taxon>Aculeata</taxon>
        <taxon>Apoidea</taxon>
        <taxon>Anthophila</taxon>
        <taxon>Halictidae</taxon>
        <taxon>Rophitinae</taxon>
        <taxon>Dufourea</taxon>
    </lineage>
</organism>
<feature type="domain" description="Protein arginine N-methyltransferase" evidence="7">
    <location>
        <begin position="135"/>
        <end position="291"/>
    </location>
</feature>
<evidence type="ECO:0000256" key="3">
    <source>
        <dbReference type="ARBA" id="ARBA00022679"/>
    </source>
</evidence>
<feature type="non-terminal residue" evidence="8">
    <location>
        <position position="1"/>
    </location>
</feature>
<dbReference type="Pfam" id="PF22528">
    <property type="entry name" value="PRMT_C"/>
    <property type="match status" value="1"/>
</dbReference>
<evidence type="ECO:0000256" key="5">
    <source>
        <dbReference type="ARBA" id="ARBA00049303"/>
    </source>
</evidence>
<dbReference type="GO" id="GO:0042054">
    <property type="term" value="F:histone methyltransferase activity"/>
    <property type="evidence" value="ECO:0007669"/>
    <property type="project" value="TreeGrafter"/>
</dbReference>
<dbReference type="AlphaFoldDB" id="A0A154P2Z9"/>
<evidence type="ECO:0000313" key="9">
    <source>
        <dbReference type="Proteomes" id="UP000076502"/>
    </source>
</evidence>
<dbReference type="InterPro" id="IPR029063">
    <property type="entry name" value="SAM-dependent_MTases_sf"/>
</dbReference>
<evidence type="ECO:0000256" key="1">
    <source>
        <dbReference type="ARBA" id="ARBA00011925"/>
    </source>
</evidence>
<keyword evidence="4 6" id="KW-0949">S-adenosyl-L-methionine</keyword>
<proteinExistence type="predicted"/>
<sequence length="325" mass="36899">VHQLMLTDKARTLAYKNAIMNSKHLFENKSVMDVGAGTGILSIFCTKAGAKKVYAVEASDLSKLTEKVVIENKLNRITVIHSKVEDIDSNNLEKVDIIISEWMGFYLVHEGMLDSVLFARDHFLKENGLLFPSIAKLYASPCQLPSMYNFWADVYGVSMKCIGEEYRKTKSMKPEVLYVDEKDLLAESKLLAWLDLQCIDVQELDLLGGENYISVCNKDGNYQGICIWFDVEFPDGSELSTSPFNEATHWKQTAIVLPTDMDVVKGEPIAFKLELKRNPIKTRQYNMELVFLDASEVDHEVPCHCHMTKCIVMRTYIDELANDNS</sequence>
<evidence type="ECO:0000259" key="7">
    <source>
        <dbReference type="Pfam" id="PF22528"/>
    </source>
</evidence>
<dbReference type="EC" id="2.1.1.319" evidence="1"/>